<protein>
    <submittedName>
        <fullName evidence="3">BAG family molecular chaperone regulator 8, chloroplastic</fullName>
    </submittedName>
</protein>
<evidence type="ECO:0000256" key="2">
    <source>
        <dbReference type="SAM" id="MobiDB-lite"/>
    </source>
</evidence>
<dbReference type="GO" id="GO:0009506">
    <property type="term" value="C:plasmodesma"/>
    <property type="evidence" value="ECO:0007669"/>
    <property type="project" value="TreeGrafter"/>
</dbReference>
<dbReference type="GO" id="GO:0006457">
    <property type="term" value="P:protein folding"/>
    <property type="evidence" value="ECO:0007669"/>
    <property type="project" value="TreeGrafter"/>
</dbReference>
<dbReference type="PANTHER" id="PTHR33322">
    <property type="entry name" value="BAG DOMAIN CONTAINING PROTEIN, EXPRESSED"/>
    <property type="match status" value="1"/>
</dbReference>
<feature type="region of interest" description="Disordered" evidence="2">
    <location>
        <begin position="361"/>
        <end position="384"/>
    </location>
</feature>
<evidence type="ECO:0000313" key="3">
    <source>
        <dbReference type="EMBL" id="KAL0450488.1"/>
    </source>
</evidence>
<dbReference type="PANTHER" id="PTHR33322:SF18">
    <property type="entry name" value="BAG FAMILY MOLECULAR CHAPERONE REGULATOR 8, CHLOROPLASTIC"/>
    <property type="match status" value="1"/>
</dbReference>
<proteinExistence type="predicted"/>
<dbReference type="AlphaFoldDB" id="A0AAW2X9M2"/>
<comment type="caution">
    <text evidence="3">The sequence shown here is derived from an EMBL/GenBank/DDBJ whole genome shotgun (WGS) entry which is preliminary data.</text>
</comment>
<dbReference type="EMBL" id="JACGWN010000005">
    <property type="protein sequence ID" value="KAL0450488.1"/>
    <property type="molecule type" value="Genomic_DNA"/>
</dbReference>
<dbReference type="InterPro" id="IPR040400">
    <property type="entry name" value="BAG5/6/7/8"/>
</dbReference>
<organism evidence="3">
    <name type="scientific">Sesamum latifolium</name>
    <dbReference type="NCBI Taxonomy" id="2727402"/>
    <lineage>
        <taxon>Eukaryota</taxon>
        <taxon>Viridiplantae</taxon>
        <taxon>Streptophyta</taxon>
        <taxon>Embryophyta</taxon>
        <taxon>Tracheophyta</taxon>
        <taxon>Spermatophyta</taxon>
        <taxon>Magnoliopsida</taxon>
        <taxon>eudicotyledons</taxon>
        <taxon>Gunneridae</taxon>
        <taxon>Pentapetalae</taxon>
        <taxon>asterids</taxon>
        <taxon>lamiids</taxon>
        <taxon>Lamiales</taxon>
        <taxon>Pedaliaceae</taxon>
        <taxon>Sesamum</taxon>
    </lineage>
</organism>
<sequence>MASHHHLCHPSTAGYCRCYCTSHSACHHHPSPPYPPDSHFLFHPPPQSNLCSAQTHLPNSQRYYPHFRESSFQEERQTHPTIASLLRRIAVLESALHSRSSSQSLRDAAARTIQSHFRAFLLSRSRTLRQLKDLASIKSTLSSLKSSVSERTHFDYDVIYRKALNLLLKLDTIQGGDPMIREGKSSIRRELNKFLDFIDGFCLERRVFSSGVNVRYERNNVKHRVVNSERNMGNVQCGDLRSVNVEKLRGLVERIDRLAEELDEGESEVIKSPGILAKKHGVSGNKSGGLVKQHCGVRPKVKKSVSFADNGKVYRVLRRNSEPFLVESYDDSIDGDSAERDLKNDFGREVEEFGVYLKEAEDDDEVEAHTESGGSLHSSDGEKDSRIYLRSEGNSGSKMYNQGEADDFTFSAPLPLKMETRADLIDKRKKLANNI</sequence>
<evidence type="ECO:0000256" key="1">
    <source>
        <dbReference type="ARBA" id="ARBA00023186"/>
    </source>
</evidence>
<accession>A0AAW2X9M2</accession>
<reference evidence="3" key="2">
    <citation type="journal article" date="2024" name="Plant">
        <title>Genomic evolution and insights into agronomic trait innovations of Sesamum species.</title>
        <authorList>
            <person name="Miao H."/>
            <person name="Wang L."/>
            <person name="Qu L."/>
            <person name="Liu H."/>
            <person name="Sun Y."/>
            <person name="Le M."/>
            <person name="Wang Q."/>
            <person name="Wei S."/>
            <person name="Zheng Y."/>
            <person name="Lin W."/>
            <person name="Duan Y."/>
            <person name="Cao H."/>
            <person name="Xiong S."/>
            <person name="Wang X."/>
            <person name="Wei L."/>
            <person name="Li C."/>
            <person name="Ma Q."/>
            <person name="Ju M."/>
            <person name="Zhao R."/>
            <person name="Li G."/>
            <person name="Mu C."/>
            <person name="Tian Q."/>
            <person name="Mei H."/>
            <person name="Zhang T."/>
            <person name="Gao T."/>
            <person name="Zhang H."/>
        </authorList>
    </citation>
    <scope>NUCLEOTIDE SEQUENCE</scope>
    <source>
        <strain evidence="3">KEN1</strain>
    </source>
</reference>
<gene>
    <name evidence="3" type="ORF">Slati_1605200</name>
</gene>
<reference evidence="3" key="1">
    <citation type="submission" date="2020-06" db="EMBL/GenBank/DDBJ databases">
        <authorList>
            <person name="Li T."/>
            <person name="Hu X."/>
            <person name="Zhang T."/>
            <person name="Song X."/>
            <person name="Zhang H."/>
            <person name="Dai N."/>
            <person name="Sheng W."/>
            <person name="Hou X."/>
            <person name="Wei L."/>
        </authorList>
    </citation>
    <scope>NUCLEOTIDE SEQUENCE</scope>
    <source>
        <strain evidence="3">KEN1</strain>
        <tissue evidence="3">Leaf</tissue>
    </source>
</reference>
<name>A0AAW2X9M2_9LAMI</name>
<keyword evidence="1" id="KW-0143">Chaperone</keyword>